<dbReference type="AlphaFoldDB" id="A0A182IFS6"/>
<dbReference type="Proteomes" id="UP000075840">
    <property type="component" value="Unassembled WGS sequence"/>
</dbReference>
<keyword evidence="2" id="KW-1185">Reference proteome</keyword>
<sequence>ASAVPDLAASSLLNDAARCLARQRDSRGVEQHSRFLLGELEVRDRVGHSWQHSNQ</sequence>
<dbReference type="VEuPathDB" id="VectorBase:AARA014334"/>
<name>A0A182IFS6_ANOAR</name>
<evidence type="ECO:0000313" key="2">
    <source>
        <dbReference type="Proteomes" id="UP000075840"/>
    </source>
</evidence>
<protein>
    <submittedName>
        <fullName evidence="1">Uncharacterized protein</fullName>
    </submittedName>
</protein>
<dbReference type="EnsemblMetazoa" id="AARA014334-RA">
    <property type="protein sequence ID" value="AARA014334-PA"/>
    <property type="gene ID" value="AARA014334"/>
</dbReference>
<accession>A0A182IFS6</accession>
<evidence type="ECO:0000313" key="1">
    <source>
        <dbReference type="EnsemblMetazoa" id="AARA014334-PA"/>
    </source>
</evidence>
<dbReference type="EMBL" id="APCN01001605">
    <property type="status" value="NOT_ANNOTATED_CDS"/>
    <property type="molecule type" value="Genomic_DNA"/>
</dbReference>
<reference evidence="1" key="1">
    <citation type="submission" date="2022-08" db="UniProtKB">
        <authorList>
            <consortium name="EnsemblMetazoa"/>
        </authorList>
    </citation>
    <scope>IDENTIFICATION</scope>
    <source>
        <strain evidence="1">Dongola</strain>
    </source>
</reference>
<proteinExistence type="predicted"/>
<organism evidence="1 2">
    <name type="scientific">Anopheles arabiensis</name>
    <name type="common">Mosquito</name>
    <dbReference type="NCBI Taxonomy" id="7173"/>
    <lineage>
        <taxon>Eukaryota</taxon>
        <taxon>Metazoa</taxon>
        <taxon>Ecdysozoa</taxon>
        <taxon>Arthropoda</taxon>
        <taxon>Hexapoda</taxon>
        <taxon>Insecta</taxon>
        <taxon>Pterygota</taxon>
        <taxon>Neoptera</taxon>
        <taxon>Endopterygota</taxon>
        <taxon>Diptera</taxon>
        <taxon>Nematocera</taxon>
        <taxon>Culicoidea</taxon>
        <taxon>Culicidae</taxon>
        <taxon>Anophelinae</taxon>
        <taxon>Anopheles</taxon>
    </lineage>
</organism>